<keyword evidence="2" id="KW-1185">Reference proteome</keyword>
<sequence length="532" mass="58378">IEMLEIVSALDPVKNNVIQFFEVFEHRGLTCLAFELLDRSLFDHLVHRHFKPLSLTDIRQVAQQMLTALDALKNIGVIHADIKPDNIMLSNNQDGLSGLRVKLIDFGLSITTSQVTPGMVIQPLGYRAPEVILGLPITEAIDMWGLGCVLIFLYISSNPFSIDCQYQMMRDIVIKLGKPSDHLLSAGIHTHTFFNKNQYCENPYWWLKTPMEYHMDSGMAPKKWRGTFRGLNDLIRNKSNLQMWQDEMAFVSLLKYLLHMDPAKRMSPEEALRHPFVTAAHLMDETGTSSNVVDWFDKVPPWLVNIFEEELPIATSGKNSAGSATLCSNHSVINTAHTNDGAATDGDRDATGLADKPAIFKTPSATVGSLSCSFTDEPHKNEGATAAGIRDTAGSAEKKSAACKTSLRSAKQMPAFFKTPSASVGSPSRSFTNQPHTNDGGGAAGKRDAHGSTINESAASRSSSFLAEEIPASDEKPTGYNGSHFPTDQTPSTPKEAPSAEGPPAKVQKSRIKRLKKFFGRAIRTLFGNKKC</sequence>
<gene>
    <name evidence="1" type="ORF">L3Q82_023213</name>
</gene>
<feature type="non-terminal residue" evidence="1">
    <location>
        <position position="1"/>
    </location>
</feature>
<comment type="caution">
    <text evidence="1">The sequence shown here is derived from an EMBL/GenBank/DDBJ whole genome shotgun (WGS) entry which is preliminary data.</text>
</comment>
<protein>
    <submittedName>
        <fullName evidence="1">Uncharacterized protein</fullName>
    </submittedName>
</protein>
<proteinExistence type="predicted"/>
<evidence type="ECO:0000313" key="2">
    <source>
        <dbReference type="Proteomes" id="UP000831701"/>
    </source>
</evidence>
<dbReference type="Proteomes" id="UP000831701">
    <property type="component" value="Chromosome 5"/>
</dbReference>
<organism evidence="1 2">
    <name type="scientific">Scortum barcoo</name>
    <name type="common">barcoo grunter</name>
    <dbReference type="NCBI Taxonomy" id="214431"/>
    <lineage>
        <taxon>Eukaryota</taxon>
        <taxon>Metazoa</taxon>
        <taxon>Chordata</taxon>
        <taxon>Craniata</taxon>
        <taxon>Vertebrata</taxon>
        <taxon>Euteleostomi</taxon>
        <taxon>Actinopterygii</taxon>
        <taxon>Neopterygii</taxon>
        <taxon>Teleostei</taxon>
        <taxon>Neoteleostei</taxon>
        <taxon>Acanthomorphata</taxon>
        <taxon>Eupercaria</taxon>
        <taxon>Centrarchiformes</taxon>
        <taxon>Terapontoidei</taxon>
        <taxon>Terapontidae</taxon>
        <taxon>Scortum</taxon>
    </lineage>
</organism>
<reference evidence="1" key="1">
    <citation type="submission" date="2022-04" db="EMBL/GenBank/DDBJ databases">
        <title>Jade perch genome.</title>
        <authorList>
            <person name="Chao B."/>
        </authorList>
    </citation>
    <scope>NUCLEOTIDE SEQUENCE</scope>
    <source>
        <strain evidence="1">CB-2022</strain>
    </source>
</reference>
<name>A0ACB8WY92_9TELE</name>
<dbReference type="EMBL" id="CM041535">
    <property type="protein sequence ID" value="KAI3372749.1"/>
    <property type="molecule type" value="Genomic_DNA"/>
</dbReference>
<evidence type="ECO:0000313" key="1">
    <source>
        <dbReference type="EMBL" id="KAI3372749.1"/>
    </source>
</evidence>
<accession>A0ACB8WY92</accession>